<accession>A0A1G6UAQ2</accession>
<gene>
    <name evidence="3" type="ORF">SAMN04488071_0508</name>
</gene>
<keyword evidence="1" id="KW-1133">Transmembrane helix</keyword>
<feature type="transmembrane region" description="Helical" evidence="1">
    <location>
        <begin position="176"/>
        <end position="196"/>
    </location>
</feature>
<feature type="transmembrane region" description="Helical" evidence="1">
    <location>
        <begin position="152"/>
        <end position="170"/>
    </location>
</feature>
<evidence type="ECO:0000313" key="4">
    <source>
        <dbReference type="Proteomes" id="UP000183685"/>
    </source>
</evidence>
<dbReference type="InterPro" id="IPR010389">
    <property type="entry name" value="Urate_ox_N"/>
</dbReference>
<dbReference type="Pfam" id="PF06181">
    <property type="entry name" value="Urate_ox_N"/>
    <property type="match status" value="1"/>
</dbReference>
<evidence type="ECO:0000313" key="3">
    <source>
        <dbReference type="EMBL" id="SDD37635.1"/>
    </source>
</evidence>
<keyword evidence="4" id="KW-1185">Reference proteome</keyword>
<keyword evidence="1" id="KW-0812">Transmembrane</keyword>
<proteinExistence type="predicted"/>
<sequence>MMEFDFTPWLNLAIRWLHFITGIAWIGSSFYFVWLDNHLEKPKEPKKGMSGELWSVHGGGFYHKQKYAVAPEQMPENLHWFKWEAYFTWMSGFALLAVIYYLGADLFLIDKSKMALSQAEAIGISLAFLVGGWVFYDGLCRSPIGQNNKLTGIIWFASLVAAAYALTQIFSDRAAFIHIGAIVGTAMAANVFMVIIPNQKKVVAALTAGETPDPKLGQIGKQRSLHNNYMTLPVLFLMISNHYPMTFSNPYNWVIVAAIGLVGVLVRHFFNLRHKGKTSPALVVAAVALFLAIAFFAAEAEKAGRVEVADDQVTFEKVQAVIGKHCVMCHSATPTHEFFEEAPAGAMFDTADQLVQYAPTIMEQAVKSDIMPLGNETGMTDEERALLGKWIEDGMKR</sequence>
<evidence type="ECO:0000259" key="2">
    <source>
        <dbReference type="Pfam" id="PF06181"/>
    </source>
</evidence>
<protein>
    <submittedName>
        <fullName evidence="3">Uncharacterized membrane protein</fullName>
    </submittedName>
</protein>
<keyword evidence="1" id="KW-0472">Membrane</keyword>
<dbReference type="InterPro" id="IPR036909">
    <property type="entry name" value="Cyt_c-like_dom_sf"/>
</dbReference>
<dbReference type="SUPFAM" id="SSF46626">
    <property type="entry name" value="Cytochrome c"/>
    <property type="match status" value="1"/>
</dbReference>
<dbReference type="GO" id="GO:0009055">
    <property type="term" value="F:electron transfer activity"/>
    <property type="evidence" value="ECO:0007669"/>
    <property type="project" value="InterPro"/>
</dbReference>
<feature type="transmembrane region" description="Helical" evidence="1">
    <location>
        <begin position="83"/>
        <end position="102"/>
    </location>
</feature>
<feature type="domain" description="Urate oxidase N-terminal" evidence="2">
    <location>
        <begin position="7"/>
        <end position="297"/>
    </location>
</feature>
<feature type="transmembrane region" description="Helical" evidence="1">
    <location>
        <begin position="282"/>
        <end position="298"/>
    </location>
</feature>
<dbReference type="GO" id="GO:0020037">
    <property type="term" value="F:heme binding"/>
    <property type="evidence" value="ECO:0007669"/>
    <property type="project" value="InterPro"/>
</dbReference>
<evidence type="ECO:0000256" key="1">
    <source>
        <dbReference type="SAM" id="Phobius"/>
    </source>
</evidence>
<dbReference type="Proteomes" id="UP000183685">
    <property type="component" value="Unassembled WGS sequence"/>
</dbReference>
<feature type="transmembrane region" description="Helical" evidence="1">
    <location>
        <begin position="251"/>
        <end position="270"/>
    </location>
</feature>
<dbReference type="STRING" id="637679.GCA_001550055_00382"/>
<dbReference type="EMBL" id="FNAK01000001">
    <property type="protein sequence ID" value="SDD37635.1"/>
    <property type="molecule type" value="Genomic_DNA"/>
</dbReference>
<dbReference type="AlphaFoldDB" id="A0A1G6UAQ2"/>
<feature type="transmembrane region" description="Helical" evidence="1">
    <location>
        <begin position="12"/>
        <end position="34"/>
    </location>
</feature>
<feature type="transmembrane region" description="Helical" evidence="1">
    <location>
        <begin position="122"/>
        <end position="140"/>
    </location>
</feature>
<reference evidence="3 4" key="1">
    <citation type="submission" date="2016-10" db="EMBL/GenBank/DDBJ databases">
        <authorList>
            <person name="de Groot N.N."/>
        </authorList>
    </citation>
    <scope>NUCLEOTIDE SEQUENCE [LARGE SCALE GENOMIC DNA]</scope>
    <source>
        <strain evidence="3 4">CGMCC 1.9109</strain>
    </source>
</reference>
<name>A0A1G6UAQ2_9PROT</name>
<organism evidence="3 4">
    <name type="scientific">Kordiimonas lacus</name>
    <dbReference type="NCBI Taxonomy" id="637679"/>
    <lineage>
        <taxon>Bacteria</taxon>
        <taxon>Pseudomonadati</taxon>
        <taxon>Pseudomonadota</taxon>
        <taxon>Alphaproteobacteria</taxon>
        <taxon>Kordiimonadales</taxon>
        <taxon>Kordiimonadaceae</taxon>
        <taxon>Kordiimonas</taxon>
    </lineage>
</organism>